<reference evidence="2" key="1">
    <citation type="journal article" date="2017" name="bioRxiv">
        <title>Comparative analysis of the genomes of Stylophora pistillata and Acropora digitifera provides evidence for extensive differences between species of corals.</title>
        <authorList>
            <person name="Voolstra C.R."/>
            <person name="Li Y."/>
            <person name="Liew Y.J."/>
            <person name="Baumgarten S."/>
            <person name="Zoccola D."/>
            <person name="Flot J.-F."/>
            <person name="Tambutte S."/>
            <person name="Allemand D."/>
            <person name="Aranda M."/>
        </authorList>
    </citation>
    <scope>NUCLEOTIDE SEQUENCE [LARGE SCALE GENOMIC DNA]</scope>
</reference>
<proteinExistence type="predicted"/>
<sequence>MTKRVAAISIDDLRKDVEEGGGVPQLDLENLLQTCHKMPDLVKEKILYEWIKKHLMCFITLDALQKVSRQLPKVEQDELDEKWAMKRAEKRLKDTNLSTVHTHLPKAVKVYRCSPSPKGTYDPATFYYHFHGPLCKCGTCDLDEERGYSTVTYLTRYKRMKNGGLDDEVYKNMYWSGSSTYKA</sequence>
<gene>
    <name evidence="1" type="ORF">AWC38_SpisGene19706</name>
</gene>
<dbReference type="EMBL" id="LSMT01000582">
    <property type="protein sequence ID" value="PFX16038.1"/>
    <property type="molecule type" value="Genomic_DNA"/>
</dbReference>
<comment type="caution">
    <text evidence="1">The sequence shown here is derived from an EMBL/GenBank/DDBJ whole genome shotgun (WGS) entry which is preliminary data.</text>
</comment>
<keyword evidence="2" id="KW-1185">Reference proteome</keyword>
<evidence type="ECO:0000313" key="1">
    <source>
        <dbReference type="EMBL" id="PFX16038.1"/>
    </source>
</evidence>
<evidence type="ECO:0000313" key="2">
    <source>
        <dbReference type="Proteomes" id="UP000225706"/>
    </source>
</evidence>
<dbReference type="Proteomes" id="UP000225706">
    <property type="component" value="Unassembled WGS sequence"/>
</dbReference>
<organism evidence="1 2">
    <name type="scientific">Stylophora pistillata</name>
    <name type="common">Smooth cauliflower coral</name>
    <dbReference type="NCBI Taxonomy" id="50429"/>
    <lineage>
        <taxon>Eukaryota</taxon>
        <taxon>Metazoa</taxon>
        <taxon>Cnidaria</taxon>
        <taxon>Anthozoa</taxon>
        <taxon>Hexacorallia</taxon>
        <taxon>Scleractinia</taxon>
        <taxon>Astrocoeniina</taxon>
        <taxon>Pocilloporidae</taxon>
        <taxon>Stylophora</taxon>
    </lineage>
</organism>
<name>A0A2B4RI33_STYPI</name>
<protein>
    <submittedName>
        <fullName evidence="1">Uncharacterized protein</fullName>
    </submittedName>
</protein>
<accession>A0A2B4RI33</accession>
<dbReference type="AlphaFoldDB" id="A0A2B4RI33"/>